<accession>A0A4U1ITB2</accession>
<gene>
    <name evidence="1" type="ORF">E8A74_43965</name>
</gene>
<evidence type="ECO:0000313" key="2">
    <source>
        <dbReference type="Proteomes" id="UP000309215"/>
    </source>
</evidence>
<evidence type="ECO:0008006" key="3">
    <source>
        <dbReference type="Google" id="ProtNLM"/>
    </source>
</evidence>
<dbReference type="AlphaFoldDB" id="A0A4U1ITB2"/>
<sequence length="272" mass="30232">MSLSEMQHYLVRLYTDDCFRMLAQIAPEKTLPMYALSPEESRAVTEIDRDMLETFAASLKGKRLERVLENYALSGRLVPAAMDRYTDRFYQLFPARPHASTQEYLVDFGTFLEEALRGDEDVPTYAAELARYERLFCAAGFPPTRADEDVEDAGAPAGDIPMAACPAVKSGVYFGEFEYNITDIVASLRHDELPSRIEEAPGWIVFQHLAGSSSPRVFEVNQALGSLLDLCDGVRTVRSIVAALEHQLAIEGLTEDLIQALGHMASMGILRS</sequence>
<organism evidence="1 2">
    <name type="scientific">Polyangium fumosum</name>
    <dbReference type="NCBI Taxonomy" id="889272"/>
    <lineage>
        <taxon>Bacteria</taxon>
        <taxon>Pseudomonadati</taxon>
        <taxon>Myxococcota</taxon>
        <taxon>Polyangia</taxon>
        <taxon>Polyangiales</taxon>
        <taxon>Polyangiaceae</taxon>
        <taxon>Polyangium</taxon>
    </lineage>
</organism>
<proteinExistence type="predicted"/>
<dbReference type="OrthoDB" id="7995890at2"/>
<name>A0A4U1ITB2_9BACT</name>
<dbReference type="Proteomes" id="UP000309215">
    <property type="component" value="Unassembled WGS sequence"/>
</dbReference>
<dbReference type="InterPro" id="IPR041881">
    <property type="entry name" value="PqqD_sf"/>
</dbReference>
<comment type="caution">
    <text evidence="1">The sequence shown here is derived from an EMBL/GenBank/DDBJ whole genome shotgun (WGS) entry which is preliminary data.</text>
</comment>
<dbReference type="RefSeq" id="WP_136935149.1">
    <property type="nucleotide sequence ID" value="NZ_SSMQ01000080.1"/>
</dbReference>
<dbReference type="EMBL" id="SSMQ01000080">
    <property type="protein sequence ID" value="TKC97274.1"/>
    <property type="molecule type" value="Genomic_DNA"/>
</dbReference>
<dbReference type="Gene3D" id="1.10.10.1150">
    <property type="entry name" value="Coenzyme PQQ synthesis protein D (PqqD)"/>
    <property type="match status" value="1"/>
</dbReference>
<evidence type="ECO:0000313" key="1">
    <source>
        <dbReference type="EMBL" id="TKC97274.1"/>
    </source>
</evidence>
<reference evidence="1 2" key="1">
    <citation type="submission" date="2019-04" db="EMBL/GenBank/DDBJ databases">
        <authorList>
            <person name="Li Y."/>
            <person name="Wang J."/>
        </authorList>
    </citation>
    <scope>NUCLEOTIDE SEQUENCE [LARGE SCALE GENOMIC DNA]</scope>
    <source>
        <strain evidence="1 2">DSM 14668</strain>
    </source>
</reference>
<keyword evidence="2" id="KW-1185">Reference proteome</keyword>
<protein>
    <recommendedName>
        <fullName evidence="3">DUF2063 domain-containing protein</fullName>
    </recommendedName>
</protein>